<comment type="caution">
    <text evidence="2">The sequence shown here is derived from an EMBL/GenBank/DDBJ whole genome shotgun (WGS) entry which is preliminary data.</text>
</comment>
<dbReference type="InterPro" id="IPR036038">
    <property type="entry name" value="Aminotransferase-like"/>
</dbReference>
<dbReference type="InterPro" id="IPR015890">
    <property type="entry name" value="Chorismate_C"/>
</dbReference>
<reference evidence="2" key="1">
    <citation type="submission" date="2021-01" db="EMBL/GenBank/DDBJ databases">
        <title>Ramlibacter sp. strain AW1 16S ribosomal RNA gene Genome sequencing and assembly.</title>
        <authorList>
            <person name="Kang M."/>
        </authorList>
    </citation>
    <scope>NUCLEOTIDE SEQUENCE</scope>
    <source>
        <strain evidence="2">AW1</strain>
    </source>
</reference>
<dbReference type="AlphaFoldDB" id="A0A936ZYF6"/>
<dbReference type="SUPFAM" id="SSF56752">
    <property type="entry name" value="D-aminoacid aminotransferase-like PLP-dependent enzymes"/>
    <property type="match status" value="1"/>
</dbReference>
<dbReference type="InterPro" id="IPR043131">
    <property type="entry name" value="BCAT-like_N"/>
</dbReference>
<organism evidence="2 3">
    <name type="scientific">Ramlibacter aurantiacus</name>
    <dbReference type="NCBI Taxonomy" id="2801330"/>
    <lineage>
        <taxon>Bacteria</taxon>
        <taxon>Pseudomonadati</taxon>
        <taxon>Pseudomonadota</taxon>
        <taxon>Betaproteobacteria</taxon>
        <taxon>Burkholderiales</taxon>
        <taxon>Comamonadaceae</taxon>
        <taxon>Ramlibacter</taxon>
    </lineage>
</organism>
<sequence>MTPHAVIDFSAGDLDPIQVAFATPEIELAAWLPSEVHAVLQSVDDWARRGYWCVGYLRHEAATAFEPRAAVHAADGPLAWFSVHREPVAFPATDLEAAEALKWKPMLDRAGFDAGIERIHQAIADGEVYQVNYTAAWDAAFAGDPFALFCALRRAQPRANAAFLSNAHEQVLSVSPELFFDWHGEVLRCAPMKGTTARGDSPESDRAQAEALRASAKERAENVMIVDLIRNDLSRLAEPGSVQVPRLFHCEGWPTVWQMTSQVQARTRPGTRLADVFGALFPCGSVTGAPKLRAMHWIRELEPQPRGVYCGAVGVVRPGGDARFNVPIRTVVVREGRARCGIGSGITWDAEADAEWREWSQKAAFLEQAAQPFQLLQTLRHDSGQWHGLALHLDRLAAAAEHFGFLFDRAGVQARLAAALRGRAGEGRSRVRVMVDPAGRAQVDVSPPPATPEGTLRVRLASRPIDAPMAFLRHKTTRRAHYEAFDADADGCFDALLWNAAGEVTEFTRGNVVVEFDDGRIVTPPLSCGLLDGVGRAMELAAGGVQEAVVRVGDLARARRIWFVNALRGRLPVRLER</sequence>
<dbReference type="RefSeq" id="WP_201686497.1">
    <property type="nucleotide sequence ID" value="NZ_JAEQNA010000014.1"/>
</dbReference>
<dbReference type="EC" id="2.6.1.85" evidence="2"/>
<dbReference type="GO" id="GO:0046820">
    <property type="term" value="F:4-amino-4-deoxychorismate synthase activity"/>
    <property type="evidence" value="ECO:0007669"/>
    <property type="project" value="UniProtKB-EC"/>
</dbReference>
<feature type="domain" description="Chorismate-utilising enzyme C-terminal" evidence="1">
    <location>
        <begin position="109"/>
        <end position="362"/>
    </location>
</feature>
<dbReference type="Proteomes" id="UP000613011">
    <property type="component" value="Unassembled WGS sequence"/>
</dbReference>
<evidence type="ECO:0000313" key="3">
    <source>
        <dbReference type="Proteomes" id="UP000613011"/>
    </source>
</evidence>
<keyword evidence="2" id="KW-0032">Aminotransferase</keyword>
<dbReference type="InterPro" id="IPR005802">
    <property type="entry name" value="ADC_synth_comp_1"/>
</dbReference>
<dbReference type="Pfam" id="PF01063">
    <property type="entry name" value="Aminotran_4"/>
    <property type="match status" value="1"/>
</dbReference>
<dbReference type="Gene3D" id="3.30.470.10">
    <property type="match status" value="1"/>
</dbReference>
<dbReference type="NCBIfam" id="TIGR00553">
    <property type="entry name" value="pabB"/>
    <property type="match status" value="1"/>
</dbReference>
<keyword evidence="3" id="KW-1185">Reference proteome</keyword>
<keyword evidence="2" id="KW-0808">Transferase</keyword>
<proteinExistence type="predicted"/>
<dbReference type="SUPFAM" id="SSF56322">
    <property type="entry name" value="ADC synthase"/>
    <property type="match status" value="1"/>
</dbReference>
<evidence type="ECO:0000313" key="2">
    <source>
        <dbReference type="EMBL" id="MBL0423360.1"/>
    </source>
</evidence>
<dbReference type="InterPro" id="IPR019999">
    <property type="entry name" value="Anth_synth_I-like"/>
</dbReference>
<dbReference type="InterPro" id="IPR001544">
    <property type="entry name" value="Aminotrans_IV"/>
</dbReference>
<dbReference type="PRINTS" id="PR00095">
    <property type="entry name" value="ANTSNTHASEI"/>
</dbReference>
<accession>A0A936ZYF6</accession>
<dbReference type="PANTHER" id="PTHR11236:SF50">
    <property type="entry name" value="AMINODEOXYCHORISMATE SYNTHASE COMPONENT 1"/>
    <property type="match status" value="1"/>
</dbReference>
<evidence type="ECO:0000259" key="1">
    <source>
        <dbReference type="Pfam" id="PF00425"/>
    </source>
</evidence>
<dbReference type="PANTHER" id="PTHR11236">
    <property type="entry name" value="AMINOBENZOATE/ANTHRANILATE SYNTHASE"/>
    <property type="match status" value="1"/>
</dbReference>
<protein>
    <submittedName>
        <fullName evidence="2">Aminodeoxychorismate synthase component I</fullName>
        <ecNumber evidence="2">2.6.1.85</ecNumber>
    </submittedName>
</protein>
<dbReference type="GO" id="GO:0000162">
    <property type="term" value="P:L-tryptophan biosynthetic process"/>
    <property type="evidence" value="ECO:0007669"/>
    <property type="project" value="TreeGrafter"/>
</dbReference>
<dbReference type="InterPro" id="IPR043132">
    <property type="entry name" value="BCAT-like_C"/>
</dbReference>
<dbReference type="Gene3D" id="3.60.120.10">
    <property type="entry name" value="Anthranilate synthase"/>
    <property type="match status" value="1"/>
</dbReference>
<dbReference type="Gene3D" id="3.20.10.10">
    <property type="entry name" value="D-amino Acid Aminotransferase, subunit A, domain 2"/>
    <property type="match status" value="1"/>
</dbReference>
<dbReference type="GO" id="GO:0009396">
    <property type="term" value="P:folic acid-containing compound biosynthetic process"/>
    <property type="evidence" value="ECO:0007669"/>
    <property type="project" value="InterPro"/>
</dbReference>
<name>A0A936ZYF6_9BURK</name>
<dbReference type="Pfam" id="PF00425">
    <property type="entry name" value="Chorismate_bind"/>
    <property type="match status" value="1"/>
</dbReference>
<gene>
    <name evidence="2" type="primary">pabB</name>
    <name evidence="2" type="ORF">JI739_23690</name>
</gene>
<dbReference type="InterPro" id="IPR005801">
    <property type="entry name" value="ADC_synthase"/>
</dbReference>
<dbReference type="EMBL" id="JAEQNA010000014">
    <property type="protein sequence ID" value="MBL0423360.1"/>
    <property type="molecule type" value="Genomic_DNA"/>
</dbReference>